<dbReference type="RefSeq" id="WP_121481505.1">
    <property type="nucleotide sequence ID" value="NZ_CP032707.1"/>
</dbReference>
<organism evidence="1 2">
    <name type="scientific">Brevundimonas naejangsanensis</name>
    <dbReference type="NCBI Taxonomy" id="588932"/>
    <lineage>
        <taxon>Bacteria</taxon>
        <taxon>Pseudomonadati</taxon>
        <taxon>Pseudomonadota</taxon>
        <taxon>Alphaproteobacteria</taxon>
        <taxon>Caulobacterales</taxon>
        <taxon>Caulobacteraceae</taxon>
        <taxon>Brevundimonas</taxon>
    </lineage>
</organism>
<evidence type="ECO:0000313" key="2">
    <source>
        <dbReference type="Proteomes" id="UP000276984"/>
    </source>
</evidence>
<name>A0A494RFY3_9CAUL</name>
<evidence type="ECO:0000313" key="1">
    <source>
        <dbReference type="EMBL" id="AYG94349.1"/>
    </source>
</evidence>
<keyword evidence="2" id="KW-1185">Reference proteome</keyword>
<sequence>MAVTPETPAPHADELSEMAIEELDAACGLRWVELKAVTPWGDVYEGMAPSGRVVEIERRYLWAHEPAGAIAVEVEVRDPALRTGAEARAVIAPPNS</sequence>
<protein>
    <submittedName>
        <fullName evidence="1">Uncharacterized protein</fullName>
    </submittedName>
</protein>
<reference evidence="1 2" key="1">
    <citation type="submission" date="2018-10" db="EMBL/GenBank/DDBJ databases">
        <title>Complete genome sequence of Brevundimonas naejangsanensis BRV3.</title>
        <authorList>
            <person name="Berrios L."/>
            <person name="Ely B."/>
        </authorList>
    </citation>
    <scope>NUCLEOTIDE SEQUENCE [LARGE SCALE GENOMIC DNA]</scope>
    <source>
        <strain evidence="1 2">BRV3</strain>
    </source>
</reference>
<dbReference type="OrthoDB" id="7205441at2"/>
<dbReference type="AlphaFoldDB" id="A0A494RFY3"/>
<accession>A0A494RFY3</accession>
<dbReference type="EMBL" id="CP032707">
    <property type="protein sequence ID" value="AYG94349.1"/>
    <property type="molecule type" value="Genomic_DNA"/>
</dbReference>
<proteinExistence type="predicted"/>
<gene>
    <name evidence="1" type="ORF">D8I30_03470</name>
</gene>
<dbReference type="Proteomes" id="UP000276984">
    <property type="component" value="Chromosome"/>
</dbReference>